<evidence type="ECO:0000313" key="1">
    <source>
        <dbReference type="EMBL" id="KAJ4707568.1"/>
    </source>
</evidence>
<proteinExistence type="predicted"/>
<accession>A0ACC1X918</accession>
<dbReference type="Proteomes" id="UP001164539">
    <property type="component" value="Chromosome 11"/>
</dbReference>
<keyword evidence="2" id="KW-1185">Reference proteome</keyword>
<comment type="caution">
    <text evidence="1">The sequence shown here is derived from an EMBL/GenBank/DDBJ whole genome shotgun (WGS) entry which is preliminary data.</text>
</comment>
<protein>
    <submittedName>
        <fullName evidence="1">RING-type E3 ubiquitin transferase</fullName>
    </submittedName>
</protein>
<dbReference type="EMBL" id="CM051404">
    <property type="protein sequence ID" value="KAJ4707568.1"/>
    <property type="molecule type" value="Genomic_DNA"/>
</dbReference>
<sequence>MEIQGALMKLMIDRNAESPVNSNVAKKTKSPKQKWKKISLYRSSSSSSIGINNREQTAKKQTPKEFLCPISASLMADPVIVSSGHTFERACVHSCKALGFTPTLADNTTPDFSTVIPNLALKSTILKWCQKRSVNPPKPLDISSAEKLVRTLMASQQKKNDTVSEKELIQGVKENPTVIFNHAVTELTRRPGHFYWSSDESVGTMSTPPLQLATRPSCCYSSPSSSELEPTLNPNNNNSNEEEEFFVGKLKSPQVHESEQALISLRKITRTSEEIRITLCTTRLLSALRCLIISKYTNVQVNAVAALVNLSLEKTNKVKIVRSGIVPPLVDVLKGGSAEAQEHAAGAIFSLALDDSNKTAIGVLGALPPLLHLLRSESERTRHDSSLALYHLSLVKSNRAKLVKLGSVPVLLGMVKSGHIPGRVLLVLGNLASCSEGRVAVLDSGGVECLVAMLRDRSELSESTRESCVSVLYGLSQGGLRFKGLATAAGTVEVLRKVERMGSEQAKEKAKRMLEMMKGRPEEEDEDEDVDWEELLDSGLTSRSRFRLSCGRGESIANSSEF</sequence>
<reference evidence="1 2" key="1">
    <citation type="journal article" date="2023" name="Science">
        <title>Complex scaffold remodeling in plant triterpene biosynthesis.</title>
        <authorList>
            <person name="De La Pena R."/>
            <person name="Hodgson H."/>
            <person name="Liu J.C."/>
            <person name="Stephenson M.J."/>
            <person name="Martin A.C."/>
            <person name="Owen C."/>
            <person name="Harkess A."/>
            <person name="Leebens-Mack J."/>
            <person name="Jimenez L.E."/>
            <person name="Osbourn A."/>
            <person name="Sattely E.S."/>
        </authorList>
    </citation>
    <scope>NUCLEOTIDE SEQUENCE [LARGE SCALE GENOMIC DNA]</scope>
    <source>
        <strain evidence="2">cv. JPN11</strain>
        <tissue evidence="1">Leaf</tissue>
    </source>
</reference>
<name>A0ACC1X918_MELAZ</name>
<organism evidence="1 2">
    <name type="scientific">Melia azedarach</name>
    <name type="common">Chinaberry tree</name>
    <dbReference type="NCBI Taxonomy" id="155640"/>
    <lineage>
        <taxon>Eukaryota</taxon>
        <taxon>Viridiplantae</taxon>
        <taxon>Streptophyta</taxon>
        <taxon>Embryophyta</taxon>
        <taxon>Tracheophyta</taxon>
        <taxon>Spermatophyta</taxon>
        <taxon>Magnoliopsida</taxon>
        <taxon>eudicotyledons</taxon>
        <taxon>Gunneridae</taxon>
        <taxon>Pentapetalae</taxon>
        <taxon>rosids</taxon>
        <taxon>malvids</taxon>
        <taxon>Sapindales</taxon>
        <taxon>Meliaceae</taxon>
        <taxon>Melia</taxon>
    </lineage>
</organism>
<evidence type="ECO:0000313" key="2">
    <source>
        <dbReference type="Proteomes" id="UP001164539"/>
    </source>
</evidence>
<gene>
    <name evidence="1" type="ORF">OWV82_021073</name>
</gene>
<keyword evidence="1" id="KW-0808">Transferase</keyword>